<dbReference type="Gene3D" id="3.90.79.10">
    <property type="entry name" value="Nucleoside Triphosphate Pyrophosphohydrolase"/>
    <property type="match status" value="1"/>
</dbReference>
<dbReference type="InterPro" id="IPR015797">
    <property type="entry name" value="NUDIX_hydrolase-like_dom_sf"/>
</dbReference>
<proteinExistence type="predicted"/>
<comment type="caution">
    <text evidence="1">The sequence shown here is derived from an EMBL/GenBank/DDBJ whole genome shotgun (WGS) entry which is preliminary data.</text>
</comment>
<gene>
    <name evidence="1" type="ORF">HKB35_27845</name>
</gene>
<organism evidence="1 2">
    <name type="scientific">Vibrio alginolyticus</name>
    <dbReference type="NCBI Taxonomy" id="663"/>
    <lineage>
        <taxon>Bacteria</taxon>
        <taxon>Pseudomonadati</taxon>
        <taxon>Pseudomonadota</taxon>
        <taxon>Gammaproteobacteria</taxon>
        <taxon>Vibrionales</taxon>
        <taxon>Vibrionaceae</taxon>
        <taxon>Vibrio</taxon>
    </lineage>
</organism>
<keyword evidence="1" id="KW-0378">Hydrolase</keyword>
<dbReference type="Proteomes" id="UP000565155">
    <property type="component" value="Unassembled WGS sequence"/>
</dbReference>
<dbReference type="AlphaFoldDB" id="A0A7Y0N2Q0"/>
<evidence type="ECO:0000313" key="2">
    <source>
        <dbReference type="Proteomes" id="UP000565155"/>
    </source>
</evidence>
<name>A0A7Y0N2Q0_VIBAL</name>
<dbReference type="EMBL" id="JABCMA010000702">
    <property type="protein sequence ID" value="NMR77397.1"/>
    <property type="molecule type" value="Genomic_DNA"/>
</dbReference>
<dbReference type="SUPFAM" id="SSF55811">
    <property type="entry name" value="Nudix"/>
    <property type="match status" value="1"/>
</dbReference>
<sequence>MSKRTPPEILSCQTVARSKLFAVEALDLRFSNGEHRTYERMKPSGRDAVMVV</sequence>
<accession>A0A7Y0N2Q0</accession>
<evidence type="ECO:0000313" key="1">
    <source>
        <dbReference type="EMBL" id="NMR77397.1"/>
    </source>
</evidence>
<dbReference type="GO" id="GO:0016787">
    <property type="term" value="F:hydrolase activity"/>
    <property type="evidence" value="ECO:0007669"/>
    <property type="project" value="UniProtKB-KW"/>
</dbReference>
<protein>
    <submittedName>
        <fullName evidence="1">ADP compounds hydrolase NudE</fullName>
    </submittedName>
</protein>
<reference evidence="1 2" key="1">
    <citation type="submission" date="2020-04" db="EMBL/GenBank/DDBJ databases">
        <title>Whole-genome sequencing of Vibrio spp. from China reveals different genetic environments of blaCTX-M-14 among diverse lineages.</title>
        <authorList>
            <person name="Zheng Z."/>
            <person name="Ye L."/>
            <person name="Chen S."/>
        </authorList>
    </citation>
    <scope>NUCLEOTIDE SEQUENCE [LARGE SCALE GENOMIC DNA]</scope>
    <source>
        <strain evidence="1 2">Vb1636</strain>
    </source>
</reference>
<feature type="non-terminal residue" evidence="1">
    <location>
        <position position="52"/>
    </location>
</feature>